<dbReference type="AlphaFoldDB" id="A0A2W4ZP34"/>
<evidence type="ECO:0000313" key="3">
    <source>
        <dbReference type="Proteomes" id="UP000249794"/>
    </source>
</evidence>
<accession>A0A2W4ZP34</accession>
<proteinExistence type="predicted"/>
<reference evidence="3" key="1">
    <citation type="submission" date="2018-04" db="EMBL/GenBank/DDBJ databases">
        <authorList>
            <person name="Cornet L."/>
        </authorList>
    </citation>
    <scope>NUCLEOTIDE SEQUENCE [LARGE SCALE GENOMIC DNA]</scope>
</reference>
<organism evidence="2 3">
    <name type="scientific">Phormidesmis priestleyi</name>
    <dbReference type="NCBI Taxonomy" id="268141"/>
    <lineage>
        <taxon>Bacteria</taxon>
        <taxon>Bacillati</taxon>
        <taxon>Cyanobacteriota</taxon>
        <taxon>Cyanophyceae</taxon>
        <taxon>Leptolyngbyales</taxon>
        <taxon>Leptolyngbyaceae</taxon>
        <taxon>Phormidesmis</taxon>
    </lineage>
</organism>
<dbReference type="Proteomes" id="UP000249794">
    <property type="component" value="Unassembled WGS sequence"/>
</dbReference>
<comment type="caution">
    <text evidence="2">The sequence shown here is derived from an EMBL/GenBank/DDBJ whole genome shotgun (WGS) entry which is preliminary data.</text>
</comment>
<evidence type="ECO:0000313" key="2">
    <source>
        <dbReference type="EMBL" id="PZO56618.1"/>
    </source>
</evidence>
<protein>
    <recommendedName>
        <fullName evidence="4">DUF559 domain-containing protein</fullName>
    </recommendedName>
</protein>
<evidence type="ECO:0000256" key="1">
    <source>
        <dbReference type="SAM" id="MobiDB-lite"/>
    </source>
</evidence>
<feature type="compositionally biased region" description="Pro residues" evidence="1">
    <location>
        <begin position="22"/>
        <end position="31"/>
    </location>
</feature>
<dbReference type="EMBL" id="QBMP01000065">
    <property type="protein sequence ID" value="PZO56618.1"/>
    <property type="molecule type" value="Genomic_DNA"/>
</dbReference>
<evidence type="ECO:0008006" key="4">
    <source>
        <dbReference type="Google" id="ProtNLM"/>
    </source>
</evidence>
<sequence length="309" mass="35317">MKNFPIICIPSSLKHAQTSLPPDDPFPGKPPAKPENELQKLAWVALQTSAAAIAASMISSILHIPGWLLFLGAVGVIAYRDWRQHESYHRCKKQYAEELSDYERKKLNHDEKQKTDAPKQIAQWRREQIQSVLNKTVPHDGENSLAKEGKAEGGFRSHLMKYFPGKIHANLTLQRLGCSYQRLGCSYPYTPDAAYIDRSVNLYIDIEVDEPYAYRDNQAIHCDTSEKDLERNQFFKDKGWIVIRFSEQQVVCYPARCCKTVAQQIAQITGDSSILSLFVNIPELPKQRQWTEAEAAQMAIERARDNYDC</sequence>
<feature type="region of interest" description="Disordered" evidence="1">
    <location>
        <begin position="15"/>
        <end position="34"/>
    </location>
</feature>
<reference evidence="2 3" key="2">
    <citation type="submission" date="2018-06" db="EMBL/GenBank/DDBJ databases">
        <title>Metagenomic assembly of (sub)arctic Cyanobacteria and their associated microbiome from non-axenic cultures.</title>
        <authorList>
            <person name="Baurain D."/>
        </authorList>
    </citation>
    <scope>NUCLEOTIDE SEQUENCE [LARGE SCALE GENOMIC DNA]</scope>
    <source>
        <strain evidence="2">ULC027bin1</strain>
    </source>
</reference>
<gene>
    <name evidence="2" type="ORF">DCF15_08260</name>
</gene>
<dbReference type="Gene3D" id="3.40.960.10">
    <property type="entry name" value="VSR Endonuclease"/>
    <property type="match status" value="1"/>
</dbReference>
<name>A0A2W4ZP34_9CYAN</name>